<evidence type="ECO:0000259" key="1">
    <source>
        <dbReference type="PROSITE" id="PS51819"/>
    </source>
</evidence>
<dbReference type="InterPro" id="IPR004360">
    <property type="entry name" value="Glyas_Fos-R_dOase_dom"/>
</dbReference>
<dbReference type="Proteomes" id="UP001595833">
    <property type="component" value="Unassembled WGS sequence"/>
</dbReference>
<evidence type="ECO:0000313" key="3">
    <source>
        <dbReference type="Proteomes" id="UP001595833"/>
    </source>
</evidence>
<dbReference type="PROSITE" id="PS51819">
    <property type="entry name" value="VOC"/>
    <property type="match status" value="1"/>
</dbReference>
<dbReference type="InterPro" id="IPR037523">
    <property type="entry name" value="VOC_core"/>
</dbReference>
<accession>A0ABV9Y3W6</accession>
<dbReference type="SUPFAM" id="SSF54593">
    <property type="entry name" value="Glyoxalase/Bleomycin resistance protein/Dihydroxybiphenyl dioxygenase"/>
    <property type="match status" value="1"/>
</dbReference>
<protein>
    <submittedName>
        <fullName evidence="2">VOC family protein</fullName>
    </submittedName>
</protein>
<evidence type="ECO:0000313" key="2">
    <source>
        <dbReference type="EMBL" id="MFC5057330.1"/>
    </source>
</evidence>
<dbReference type="Pfam" id="PF00903">
    <property type="entry name" value="Glyoxalase"/>
    <property type="match status" value="1"/>
</dbReference>
<dbReference type="PANTHER" id="PTHR34109">
    <property type="entry name" value="BNAUNNG04460D PROTEIN-RELATED"/>
    <property type="match status" value="1"/>
</dbReference>
<proteinExistence type="predicted"/>
<dbReference type="RefSeq" id="WP_344037141.1">
    <property type="nucleotide sequence ID" value="NZ_BAAAKE010000006.1"/>
</dbReference>
<dbReference type="EMBL" id="JBHSJB010000027">
    <property type="protein sequence ID" value="MFC5057330.1"/>
    <property type="molecule type" value="Genomic_DNA"/>
</dbReference>
<comment type="caution">
    <text evidence="2">The sequence shown here is derived from an EMBL/GenBank/DDBJ whole genome shotgun (WGS) entry which is preliminary data.</text>
</comment>
<keyword evidence="3" id="KW-1185">Reference proteome</keyword>
<reference evidence="3" key="1">
    <citation type="journal article" date="2019" name="Int. J. Syst. Evol. Microbiol.">
        <title>The Global Catalogue of Microorganisms (GCM) 10K type strain sequencing project: providing services to taxonomists for standard genome sequencing and annotation.</title>
        <authorList>
            <consortium name="The Broad Institute Genomics Platform"/>
            <consortium name="The Broad Institute Genome Sequencing Center for Infectious Disease"/>
            <person name="Wu L."/>
            <person name="Ma J."/>
        </authorList>
    </citation>
    <scope>NUCLEOTIDE SEQUENCE [LARGE SCALE GENOMIC DNA]</scope>
    <source>
        <strain evidence="3">KCTC 12848</strain>
    </source>
</reference>
<feature type="domain" description="VOC" evidence="1">
    <location>
        <begin position="2"/>
        <end position="127"/>
    </location>
</feature>
<dbReference type="Gene3D" id="3.30.720.120">
    <property type="match status" value="1"/>
</dbReference>
<organism evidence="2 3">
    <name type="scientific">Saccharothrix xinjiangensis</name>
    <dbReference type="NCBI Taxonomy" id="204798"/>
    <lineage>
        <taxon>Bacteria</taxon>
        <taxon>Bacillati</taxon>
        <taxon>Actinomycetota</taxon>
        <taxon>Actinomycetes</taxon>
        <taxon>Pseudonocardiales</taxon>
        <taxon>Pseudonocardiaceae</taxon>
        <taxon>Saccharothrix</taxon>
    </lineage>
</organism>
<dbReference type="InterPro" id="IPR029068">
    <property type="entry name" value="Glyas_Bleomycin-R_OHBP_Dase"/>
</dbReference>
<dbReference type="Gene3D" id="3.30.720.110">
    <property type="match status" value="1"/>
</dbReference>
<name>A0ABV9Y3W6_9PSEU</name>
<sequence length="138" mass="14998">MISLHAYFGYRDAVAALTWLGDAFGFETTMNFPDGDGGVAHAELRLGDVAVIVFSDREGYERPPRRGETGGFGVYLALPDEAAVDAVYARAVGVGAVPVWEPGGTEWGNYRFRVLDPEGFEWTFGIHRPGEPVAGDWS</sequence>
<gene>
    <name evidence="2" type="ORF">ACFPFM_26755</name>
</gene>